<dbReference type="AlphaFoldDB" id="A0A6G7PYZ1"/>
<dbReference type="PRINTS" id="PR01727">
    <property type="entry name" value="DNABINDINGHU"/>
</dbReference>
<organism evidence="4 5">
    <name type="scientific">Thermosulfuriphilus ammonigenes</name>
    <dbReference type="NCBI Taxonomy" id="1936021"/>
    <lineage>
        <taxon>Bacteria</taxon>
        <taxon>Pseudomonadati</taxon>
        <taxon>Thermodesulfobacteriota</taxon>
        <taxon>Thermodesulfobacteria</taxon>
        <taxon>Thermodesulfobacteriales</taxon>
        <taxon>Thermodesulfobacteriaceae</taxon>
        <taxon>Thermosulfuriphilus</taxon>
    </lineage>
</organism>
<dbReference type="SUPFAM" id="SSF47729">
    <property type="entry name" value="IHF-like DNA-binding proteins"/>
    <property type="match status" value="1"/>
</dbReference>
<gene>
    <name evidence="4" type="ORF">G4V39_10830</name>
</gene>
<dbReference type="PANTHER" id="PTHR30005">
    <property type="entry name" value="EXOPOLYPHOSPHATASE"/>
    <property type="match status" value="1"/>
</dbReference>
<dbReference type="Gene3D" id="3.30.420.40">
    <property type="match status" value="1"/>
</dbReference>
<dbReference type="InterPro" id="IPR010992">
    <property type="entry name" value="IHF-like_DNA-bd_dom_sf"/>
</dbReference>
<reference evidence="4 5" key="1">
    <citation type="submission" date="2020-02" db="EMBL/GenBank/DDBJ databases">
        <title>Genome analysis of Thermosulfuriphilus ammonigenes ST65T, an anaerobic thermophilic chemolithoautotrophic bacterium isolated from a deep-sea hydrothermal vent.</title>
        <authorList>
            <person name="Slobodkina G."/>
            <person name="Allioux M."/>
            <person name="Merkel A."/>
            <person name="Alain K."/>
            <person name="Jebbar M."/>
            <person name="Slobodkin A."/>
        </authorList>
    </citation>
    <scope>NUCLEOTIDE SEQUENCE [LARGE SCALE GENOMIC DNA]</scope>
    <source>
        <strain evidence="4 5">ST65</strain>
    </source>
</reference>
<comment type="similarity">
    <text evidence="1 3">Belongs to the bacterial histone-like protein family.</text>
</comment>
<dbReference type="InterPro" id="IPR003695">
    <property type="entry name" value="Ppx_GppA_N"/>
</dbReference>
<evidence type="ECO:0000313" key="5">
    <source>
        <dbReference type="Proteomes" id="UP000502179"/>
    </source>
</evidence>
<dbReference type="GO" id="GO:0016462">
    <property type="term" value="F:pyrophosphatase activity"/>
    <property type="evidence" value="ECO:0007669"/>
    <property type="project" value="TreeGrafter"/>
</dbReference>
<dbReference type="Gene3D" id="4.10.520.10">
    <property type="entry name" value="IHF-like DNA-binding proteins"/>
    <property type="match status" value="1"/>
</dbReference>
<dbReference type="PANTHER" id="PTHR30005:SF0">
    <property type="entry name" value="RETROGRADE REGULATION PROTEIN 2"/>
    <property type="match status" value="1"/>
</dbReference>
<dbReference type="InterPro" id="IPR043129">
    <property type="entry name" value="ATPase_NBD"/>
</dbReference>
<keyword evidence="2" id="KW-0238">DNA-binding</keyword>
<sequence>MVKKDLVNRLAEKFPEYLKKDLEEILDQIFARLTQAVIQGERVEIRGFGRFIVRPQKARVFINPKTGKRQDLPPRRRVIFKVGKDLKERLSHPILAALDLGTQTFRLLIGQVINGQIRTLYRDRENTRLGEGLAETGEISTAAFGRGLESLRRFEEAMSFYRVTDYLAAGTAVFRKARNAIEFKRQAERLLGLKIQIIDPQKEAELSLKGVLAALPKDLNRVLTVDVGGGSTEFILAEAGKALKTISLELGAVTLTERLLHEDPPLDTEIKALEEAIEERLQELPRNDLLPIDSLVATGGTATCIAALQLQMEHYDPDRIQGYRVKREALLNLFSRIKDLSLSDRRHLKGLEPGREDIILPGIFIYLKILEHLGLGEMMISDAGILEGILLSLAQGQKSLGAHSPQIKS</sequence>
<dbReference type="CDD" id="cd13836">
    <property type="entry name" value="IHF_B"/>
    <property type="match status" value="1"/>
</dbReference>
<keyword evidence="5" id="KW-1185">Reference proteome</keyword>
<evidence type="ECO:0000313" key="4">
    <source>
        <dbReference type="EMBL" id="QIJ72741.1"/>
    </source>
</evidence>
<dbReference type="Pfam" id="PF00216">
    <property type="entry name" value="Bac_DNA_binding"/>
    <property type="match status" value="1"/>
</dbReference>
<protein>
    <submittedName>
        <fullName evidence="4">Uncharacterized protein</fullName>
    </submittedName>
</protein>
<proteinExistence type="inferred from homology"/>
<dbReference type="KEGG" id="tav:G4V39_10830"/>
<dbReference type="RefSeq" id="WP_166032956.1">
    <property type="nucleotide sequence ID" value="NZ_CP048877.1"/>
</dbReference>
<evidence type="ECO:0000256" key="1">
    <source>
        <dbReference type="ARBA" id="ARBA00010529"/>
    </source>
</evidence>
<name>A0A6G7PYZ1_9BACT</name>
<dbReference type="GO" id="GO:0003677">
    <property type="term" value="F:DNA binding"/>
    <property type="evidence" value="ECO:0007669"/>
    <property type="project" value="UniProtKB-KW"/>
</dbReference>
<dbReference type="Gene3D" id="3.30.420.150">
    <property type="entry name" value="Exopolyphosphatase. Domain 2"/>
    <property type="match status" value="1"/>
</dbReference>
<dbReference type="SUPFAM" id="SSF53067">
    <property type="entry name" value="Actin-like ATPase domain"/>
    <property type="match status" value="2"/>
</dbReference>
<evidence type="ECO:0000256" key="2">
    <source>
        <dbReference type="ARBA" id="ARBA00023125"/>
    </source>
</evidence>
<dbReference type="Pfam" id="PF02541">
    <property type="entry name" value="Ppx-GppA"/>
    <property type="match status" value="1"/>
</dbReference>
<accession>A0A6G7PYZ1</accession>
<dbReference type="EMBL" id="CP048877">
    <property type="protein sequence ID" value="QIJ72741.1"/>
    <property type="molecule type" value="Genomic_DNA"/>
</dbReference>
<dbReference type="CDD" id="cd24054">
    <property type="entry name" value="ASKHA_NBD_AaPPX-GppA_MtPPX2-like"/>
    <property type="match status" value="1"/>
</dbReference>
<dbReference type="Proteomes" id="UP000502179">
    <property type="component" value="Chromosome"/>
</dbReference>
<evidence type="ECO:0000256" key="3">
    <source>
        <dbReference type="RuleBase" id="RU003939"/>
    </source>
</evidence>
<dbReference type="InterPro" id="IPR050273">
    <property type="entry name" value="GppA/Ppx_hydrolase"/>
</dbReference>
<dbReference type="SMART" id="SM00411">
    <property type="entry name" value="BHL"/>
    <property type="match status" value="1"/>
</dbReference>
<dbReference type="InterPro" id="IPR000119">
    <property type="entry name" value="Hist_DNA-bd"/>
</dbReference>
<dbReference type="GO" id="GO:0030527">
    <property type="term" value="F:structural constituent of chromatin"/>
    <property type="evidence" value="ECO:0007669"/>
    <property type="project" value="InterPro"/>
</dbReference>